<gene>
    <name evidence="1" type="ORF">MS3_03428</name>
</gene>
<evidence type="ECO:0000313" key="1">
    <source>
        <dbReference type="EMBL" id="KGB35191.1"/>
    </source>
</evidence>
<sequence>MLSNNYSPIFSFIGVDKLLDCVEQRSTDYDCPIYFVRDDYLARKTIVLCRLSS</sequence>
<organism evidence="1">
    <name type="scientific">Schistosoma haematobium</name>
    <name type="common">Blood fluke</name>
    <dbReference type="NCBI Taxonomy" id="6185"/>
    <lineage>
        <taxon>Eukaryota</taxon>
        <taxon>Metazoa</taxon>
        <taxon>Spiralia</taxon>
        <taxon>Lophotrochozoa</taxon>
        <taxon>Platyhelminthes</taxon>
        <taxon>Trematoda</taxon>
        <taxon>Digenea</taxon>
        <taxon>Strigeidida</taxon>
        <taxon>Schistosomatoidea</taxon>
        <taxon>Schistosomatidae</taxon>
        <taxon>Schistosoma</taxon>
    </lineage>
</organism>
<dbReference type="EMBL" id="KL250664">
    <property type="protein sequence ID" value="KGB35191.1"/>
    <property type="molecule type" value="Genomic_DNA"/>
</dbReference>
<dbReference type="AlphaFoldDB" id="A0A095AM14"/>
<accession>A0A095AM14</accession>
<reference evidence="1" key="1">
    <citation type="journal article" date="2012" name="Nat. Genet.">
        <title>Whole-genome sequence of Schistosoma haematobium.</title>
        <authorList>
            <person name="Young N.D."/>
            <person name="Jex A.R."/>
            <person name="Li B."/>
            <person name="Liu S."/>
            <person name="Yang L."/>
            <person name="Xiong Z."/>
            <person name="Li Y."/>
            <person name="Cantacessi C."/>
            <person name="Hall R.S."/>
            <person name="Xu X."/>
            <person name="Chen F."/>
            <person name="Wu X."/>
            <person name="Zerlotini A."/>
            <person name="Oliveira G."/>
            <person name="Hofmann A."/>
            <person name="Zhang G."/>
            <person name="Fang X."/>
            <person name="Kang Y."/>
            <person name="Campbell B.E."/>
            <person name="Loukas A."/>
            <person name="Ranganathan S."/>
            <person name="Rollinson D."/>
            <person name="Rinaldi G."/>
            <person name="Brindley P.J."/>
            <person name="Yang H."/>
            <person name="Wang J."/>
            <person name="Wang J."/>
            <person name="Gasser R.B."/>
        </authorList>
    </citation>
    <scope>NUCLEOTIDE SEQUENCE [LARGE SCALE GENOMIC DNA]</scope>
</reference>
<proteinExistence type="predicted"/>
<protein>
    <submittedName>
        <fullName evidence="1">Uncharacterized protein</fullName>
    </submittedName>
</protein>
<name>A0A095AM14_SCHHA</name>